<feature type="active site" evidence="6">
    <location>
        <position position="256"/>
    </location>
</feature>
<keyword evidence="11" id="KW-1185">Reference proteome</keyword>
<feature type="binding site" evidence="6">
    <location>
        <position position="265"/>
    </location>
    <ligand>
        <name>Zn(2+)</name>
        <dbReference type="ChEBI" id="CHEBI:29105"/>
        <note>catalytic</note>
    </ligand>
</feature>
<dbReference type="InterPro" id="IPR001506">
    <property type="entry name" value="Peptidase_M12A"/>
</dbReference>
<evidence type="ECO:0000256" key="3">
    <source>
        <dbReference type="ARBA" id="ARBA00022801"/>
    </source>
</evidence>
<evidence type="ECO:0000259" key="9">
    <source>
        <dbReference type="PROSITE" id="PS51864"/>
    </source>
</evidence>
<keyword evidence="4 6" id="KW-0862">Zinc</keyword>
<evidence type="ECO:0000313" key="10">
    <source>
        <dbReference type="EMBL" id="GAV02692.1"/>
    </source>
</evidence>
<keyword evidence="2 6" id="KW-0479">Metal-binding</keyword>
<gene>
    <name evidence="10" type="primary">RvY_13226-1</name>
    <name evidence="10" type="synonym">RvY_13226.1</name>
    <name evidence="10" type="ORF">RvY_13226</name>
</gene>
<evidence type="ECO:0000256" key="7">
    <source>
        <dbReference type="RuleBase" id="RU361183"/>
    </source>
</evidence>
<evidence type="ECO:0000256" key="1">
    <source>
        <dbReference type="ARBA" id="ARBA00022670"/>
    </source>
</evidence>
<dbReference type="GO" id="GO:0006508">
    <property type="term" value="P:proteolysis"/>
    <property type="evidence" value="ECO:0007669"/>
    <property type="project" value="UniProtKB-KW"/>
</dbReference>
<keyword evidence="3 6" id="KW-0378">Hydrolase</keyword>
<keyword evidence="1 6" id="KW-0645">Protease</keyword>
<dbReference type="InterPro" id="IPR034035">
    <property type="entry name" value="Astacin-like_dom"/>
</dbReference>
<dbReference type="InterPro" id="IPR024079">
    <property type="entry name" value="MetalloPept_cat_dom_sf"/>
</dbReference>
<reference evidence="10 11" key="1">
    <citation type="journal article" date="2016" name="Nat. Commun.">
        <title>Extremotolerant tardigrade genome and improved radiotolerance of human cultured cells by tardigrade-unique protein.</title>
        <authorList>
            <person name="Hashimoto T."/>
            <person name="Horikawa D.D."/>
            <person name="Saito Y."/>
            <person name="Kuwahara H."/>
            <person name="Kozuka-Hata H."/>
            <person name="Shin-I T."/>
            <person name="Minakuchi Y."/>
            <person name="Ohishi K."/>
            <person name="Motoyama A."/>
            <person name="Aizu T."/>
            <person name="Enomoto A."/>
            <person name="Kondo K."/>
            <person name="Tanaka S."/>
            <person name="Hara Y."/>
            <person name="Koshikawa S."/>
            <person name="Sagara H."/>
            <person name="Miura T."/>
            <person name="Yokobori S."/>
            <person name="Miyagawa K."/>
            <person name="Suzuki Y."/>
            <person name="Kubo T."/>
            <person name="Oyama M."/>
            <person name="Kohara Y."/>
            <person name="Fujiyama A."/>
            <person name="Arakawa K."/>
            <person name="Katayama T."/>
            <person name="Toyoda A."/>
            <person name="Kunieda T."/>
        </authorList>
    </citation>
    <scope>NUCLEOTIDE SEQUENCE [LARGE SCALE GENOMIC DNA]</scope>
    <source>
        <strain evidence="10 11">YOKOZUNA-1</strain>
    </source>
</reference>
<feature type="compositionally biased region" description="Basic and acidic residues" evidence="8">
    <location>
        <begin position="102"/>
        <end position="115"/>
    </location>
</feature>
<dbReference type="GO" id="GO:0008270">
    <property type="term" value="F:zinc ion binding"/>
    <property type="evidence" value="ECO:0007669"/>
    <property type="project" value="UniProtKB-UniRule"/>
</dbReference>
<dbReference type="SUPFAM" id="SSF55486">
    <property type="entry name" value="Metalloproteases ('zincins'), catalytic domain"/>
    <property type="match status" value="1"/>
</dbReference>
<dbReference type="GO" id="GO:0004222">
    <property type="term" value="F:metalloendopeptidase activity"/>
    <property type="evidence" value="ECO:0007669"/>
    <property type="project" value="UniProtKB-UniRule"/>
</dbReference>
<feature type="compositionally biased region" description="Acidic residues" evidence="8">
    <location>
        <begin position="382"/>
        <end position="395"/>
    </location>
</feature>
<dbReference type="Gene3D" id="3.40.390.10">
    <property type="entry name" value="Collagenase (Catalytic Domain)"/>
    <property type="match status" value="1"/>
</dbReference>
<name>A0A1D1VM53_RAMVA</name>
<feature type="compositionally biased region" description="Basic and acidic residues" evidence="8">
    <location>
        <begin position="372"/>
        <end position="381"/>
    </location>
</feature>
<dbReference type="PRINTS" id="PR00480">
    <property type="entry name" value="ASTACIN"/>
</dbReference>
<feature type="domain" description="Peptidase M12A" evidence="9">
    <location>
        <begin position="159"/>
        <end position="358"/>
    </location>
</feature>
<dbReference type="PANTHER" id="PTHR10127">
    <property type="entry name" value="DISCOIDIN, CUB, EGF, LAMININ , AND ZINC METALLOPROTEASE DOMAIN CONTAINING"/>
    <property type="match status" value="1"/>
</dbReference>
<accession>A0A1D1VM53</accession>
<keyword evidence="5 6" id="KW-0482">Metalloprotease</keyword>
<evidence type="ECO:0000256" key="4">
    <source>
        <dbReference type="ARBA" id="ARBA00022833"/>
    </source>
</evidence>
<evidence type="ECO:0000256" key="8">
    <source>
        <dbReference type="SAM" id="MobiDB-lite"/>
    </source>
</evidence>
<dbReference type="EMBL" id="BDGG01000008">
    <property type="protein sequence ID" value="GAV02692.1"/>
    <property type="molecule type" value="Genomic_DNA"/>
</dbReference>
<dbReference type="PROSITE" id="PS51864">
    <property type="entry name" value="ASTACIN"/>
    <property type="match status" value="1"/>
</dbReference>
<keyword evidence="7" id="KW-0732">Signal</keyword>
<sequence length="402" mass="45172">MLRRQMFLQCLFFPLFTSGFFLPLSNHDRSSILGDTAAVVDMNSNNDENQPIVGFDALGMSTNQSSSSSSSSSFSFSSNSSSSSSHSSSWSSSSEVKKTIGEKRENFSMEARSNKTDTVNGKTITNSTHGAKMIWVYTPESNGTLISVLEDNLPLEYWVPIRNKLKYWPNRTISVVTDDRFRSSEVETIWAALTALSKVLDDCVSFIEKPDEETDYLHFRKAKSCDSKIGYKGGRHVVKLSDGCLDPDELGAIQHETLHALGFFHEHSRKDRDDFVEVNWSNVVPKERADFKKLKFKTFGLPYDYTSVMHYASDAYAIKEDVPTLKAKKFSVNATMMGQRIGLSRADVIRVKIPYKCQLPESVKSWLEAREASKRTARFSDDTDSDEDEIEDPAENGDHSSA</sequence>
<dbReference type="AlphaFoldDB" id="A0A1D1VM53"/>
<dbReference type="Pfam" id="PF01400">
    <property type="entry name" value="Astacin"/>
    <property type="match status" value="1"/>
</dbReference>
<dbReference type="CDD" id="cd04280">
    <property type="entry name" value="ZnMc_astacin_like"/>
    <property type="match status" value="1"/>
</dbReference>
<evidence type="ECO:0000256" key="5">
    <source>
        <dbReference type="ARBA" id="ARBA00023049"/>
    </source>
</evidence>
<proteinExistence type="predicted"/>
<feature type="region of interest" description="Disordered" evidence="8">
    <location>
        <begin position="102"/>
        <end position="123"/>
    </location>
</feature>
<evidence type="ECO:0000313" key="11">
    <source>
        <dbReference type="Proteomes" id="UP000186922"/>
    </source>
</evidence>
<feature type="chain" id="PRO_5008811134" description="Metalloendopeptidase" evidence="7">
    <location>
        <begin position="20"/>
        <end position="402"/>
    </location>
</feature>
<feature type="signal peptide" evidence="7">
    <location>
        <begin position="1"/>
        <end position="19"/>
    </location>
</feature>
<protein>
    <recommendedName>
        <fullName evidence="7">Metalloendopeptidase</fullName>
        <ecNumber evidence="7">3.4.24.-</ecNumber>
    </recommendedName>
</protein>
<dbReference type="STRING" id="947166.A0A1D1VM53"/>
<dbReference type="PANTHER" id="PTHR10127:SF780">
    <property type="entry name" value="METALLOENDOPEPTIDASE"/>
    <property type="match status" value="1"/>
</dbReference>
<feature type="binding site" evidence="6">
    <location>
        <position position="259"/>
    </location>
    <ligand>
        <name>Zn(2+)</name>
        <dbReference type="ChEBI" id="CHEBI:29105"/>
        <note>catalytic</note>
    </ligand>
</feature>
<organism evidence="10 11">
    <name type="scientific">Ramazzottius varieornatus</name>
    <name type="common">Water bear</name>
    <name type="synonym">Tardigrade</name>
    <dbReference type="NCBI Taxonomy" id="947166"/>
    <lineage>
        <taxon>Eukaryota</taxon>
        <taxon>Metazoa</taxon>
        <taxon>Ecdysozoa</taxon>
        <taxon>Tardigrada</taxon>
        <taxon>Eutardigrada</taxon>
        <taxon>Parachela</taxon>
        <taxon>Hypsibioidea</taxon>
        <taxon>Ramazzottiidae</taxon>
        <taxon>Ramazzottius</taxon>
    </lineage>
</organism>
<evidence type="ECO:0000256" key="2">
    <source>
        <dbReference type="ARBA" id="ARBA00022723"/>
    </source>
</evidence>
<comment type="cofactor">
    <cofactor evidence="6 7">
        <name>Zn(2+)</name>
        <dbReference type="ChEBI" id="CHEBI:29105"/>
    </cofactor>
    <text evidence="6 7">Binds 1 zinc ion per subunit.</text>
</comment>
<feature type="region of interest" description="Disordered" evidence="8">
    <location>
        <begin position="372"/>
        <end position="402"/>
    </location>
</feature>
<dbReference type="OrthoDB" id="291007at2759"/>
<feature type="binding site" evidence="6">
    <location>
        <position position="255"/>
    </location>
    <ligand>
        <name>Zn(2+)</name>
        <dbReference type="ChEBI" id="CHEBI:29105"/>
        <note>catalytic</note>
    </ligand>
</feature>
<evidence type="ECO:0000256" key="6">
    <source>
        <dbReference type="PROSITE-ProRule" id="PRU01211"/>
    </source>
</evidence>
<comment type="caution">
    <text evidence="10">The sequence shown here is derived from an EMBL/GenBank/DDBJ whole genome shotgun (WGS) entry which is preliminary data.</text>
</comment>
<dbReference type="SMART" id="SM00235">
    <property type="entry name" value="ZnMc"/>
    <property type="match status" value="1"/>
</dbReference>
<dbReference type="Proteomes" id="UP000186922">
    <property type="component" value="Unassembled WGS sequence"/>
</dbReference>
<comment type="caution">
    <text evidence="6">Lacks conserved residue(s) required for the propagation of feature annotation.</text>
</comment>
<dbReference type="EC" id="3.4.24.-" evidence="7"/>
<dbReference type="InterPro" id="IPR006026">
    <property type="entry name" value="Peptidase_Metallo"/>
</dbReference>